<name>A0A545VSR1_9HYPO</name>
<dbReference type="GO" id="GO:0030695">
    <property type="term" value="F:GTPase regulator activity"/>
    <property type="evidence" value="ECO:0007669"/>
    <property type="project" value="UniProtKB-ARBA"/>
</dbReference>
<feature type="compositionally biased region" description="Low complexity" evidence="5">
    <location>
        <begin position="490"/>
        <end position="507"/>
    </location>
</feature>
<protein>
    <submittedName>
        <fullName evidence="7">LIM domain-containing protein</fullName>
    </submittedName>
</protein>
<evidence type="ECO:0000256" key="3">
    <source>
        <dbReference type="ARBA" id="ARBA00023038"/>
    </source>
</evidence>
<evidence type="ECO:0000256" key="4">
    <source>
        <dbReference type="PROSITE-ProRule" id="PRU00125"/>
    </source>
</evidence>
<dbReference type="Gene3D" id="2.10.110.10">
    <property type="entry name" value="Cysteine Rich Protein"/>
    <property type="match status" value="2"/>
</dbReference>
<dbReference type="OrthoDB" id="1112565at2759"/>
<comment type="caution">
    <text evidence="7">The sequence shown here is derived from an EMBL/GenBank/DDBJ whole genome shotgun (WGS) entry which is preliminary data.</text>
</comment>
<feature type="compositionally biased region" description="Low complexity" evidence="5">
    <location>
        <begin position="385"/>
        <end position="397"/>
    </location>
</feature>
<keyword evidence="2 4" id="KW-0862">Zinc</keyword>
<keyword evidence="1 4" id="KW-0479">Metal-binding</keyword>
<dbReference type="SUPFAM" id="SSF57716">
    <property type="entry name" value="Glucocorticoid receptor-like (DNA-binding domain)"/>
    <property type="match status" value="1"/>
</dbReference>
<evidence type="ECO:0000256" key="5">
    <source>
        <dbReference type="SAM" id="MobiDB-lite"/>
    </source>
</evidence>
<dbReference type="AlphaFoldDB" id="A0A545VSR1"/>
<dbReference type="PANTHER" id="PTHR24210:SF14">
    <property type="entry name" value="LIM ZINC-BINDING DOMAIN-CONTAINING PROTEIN"/>
    <property type="match status" value="1"/>
</dbReference>
<proteinExistence type="predicted"/>
<evidence type="ECO:0000259" key="6">
    <source>
        <dbReference type="PROSITE" id="PS50023"/>
    </source>
</evidence>
<evidence type="ECO:0000256" key="1">
    <source>
        <dbReference type="ARBA" id="ARBA00022723"/>
    </source>
</evidence>
<feature type="compositionally biased region" description="Gly residues" evidence="5">
    <location>
        <begin position="698"/>
        <end position="709"/>
    </location>
</feature>
<feature type="compositionally biased region" description="Gly residues" evidence="5">
    <location>
        <begin position="149"/>
        <end position="158"/>
    </location>
</feature>
<dbReference type="FunFam" id="2.10.110.10:FF:000105">
    <property type="entry name" value="Similar to LIM domain-containing protein"/>
    <property type="match status" value="1"/>
</dbReference>
<dbReference type="InterPro" id="IPR017351">
    <property type="entry name" value="PINCH-1-4-like"/>
</dbReference>
<accession>A0A545VSR1</accession>
<evidence type="ECO:0000313" key="8">
    <source>
        <dbReference type="Proteomes" id="UP000315783"/>
    </source>
</evidence>
<feature type="domain" description="LIM zinc-binding" evidence="6">
    <location>
        <begin position="603"/>
        <end position="662"/>
    </location>
</feature>
<dbReference type="SMART" id="SM00132">
    <property type="entry name" value="LIM"/>
    <property type="match status" value="2"/>
</dbReference>
<dbReference type="STRING" id="43265.A0A545VSR1"/>
<dbReference type="PROSITE" id="PS00478">
    <property type="entry name" value="LIM_DOMAIN_1"/>
    <property type="match status" value="1"/>
</dbReference>
<dbReference type="PROSITE" id="PS50023">
    <property type="entry name" value="LIM_DOMAIN_2"/>
    <property type="match status" value="2"/>
</dbReference>
<feature type="domain" description="LIM zinc-binding" evidence="6">
    <location>
        <begin position="539"/>
        <end position="602"/>
    </location>
</feature>
<keyword evidence="3 4" id="KW-0440">LIM domain</keyword>
<gene>
    <name evidence="7" type="ORF">IF1G_07712</name>
</gene>
<feature type="region of interest" description="Disordered" evidence="5">
    <location>
        <begin position="662"/>
        <end position="722"/>
    </location>
</feature>
<dbReference type="InterPro" id="IPR001781">
    <property type="entry name" value="Znf_LIM"/>
</dbReference>
<dbReference type="Pfam" id="PF00412">
    <property type="entry name" value="LIM"/>
    <property type="match status" value="2"/>
</dbReference>
<dbReference type="CDD" id="cd08368">
    <property type="entry name" value="LIM"/>
    <property type="match status" value="1"/>
</dbReference>
<feature type="region of interest" description="Disordered" evidence="5">
    <location>
        <begin position="97"/>
        <end position="543"/>
    </location>
</feature>
<dbReference type="Proteomes" id="UP000315783">
    <property type="component" value="Unassembled WGS sequence"/>
</dbReference>
<evidence type="ECO:0000313" key="7">
    <source>
        <dbReference type="EMBL" id="TQV93980.1"/>
    </source>
</evidence>
<reference evidence="7 8" key="1">
    <citation type="journal article" date="2019" name="Appl. Microbiol. Biotechnol.">
        <title>Genome sequence of Isaria javanica and comparative genome analysis insights into family S53 peptidase evolution in fungal entomopathogens.</title>
        <authorList>
            <person name="Lin R."/>
            <person name="Zhang X."/>
            <person name="Xin B."/>
            <person name="Zou M."/>
            <person name="Gao Y."/>
            <person name="Qin F."/>
            <person name="Hu Q."/>
            <person name="Xie B."/>
            <person name="Cheng X."/>
        </authorList>
    </citation>
    <scope>NUCLEOTIDE SEQUENCE [LARGE SCALE GENOMIC DNA]</scope>
    <source>
        <strain evidence="7 8">IJ1G</strain>
    </source>
</reference>
<dbReference type="GO" id="GO:0046872">
    <property type="term" value="F:metal ion binding"/>
    <property type="evidence" value="ECO:0007669"/>
    <property type="project" value="UniProtKB-KW"/>
</dbReference>
<feature type="compositionally biased region" description="Low complexity" evidence="5">
    <location>
        <begin position="100"/>
        <end position="120"/>
    </location>
</feature>
<sequence length="734" mass="79284">MALPRESAFLPTIKCSQCGNDVEISMMGEHLCNVPDTPECSELRASVARADADSIIVSPPLGAQETFASAYQTTRNKYLQTPPPVDTRAANRYLNQGQISPTSHSSSSRDTSPKTPSRRSGASKRFNDDYAPEIANPDDGQRSPRGYGRRPGGYGGFGNPTPEPESTEATEPPSKEAPAASFFQRMGEIAGGYGGFGARSAPPEKPVETQPEQEPSKEATGLLQRINDFAGAALDAGRRPSAPNKTPIPDRTDSLQQLDSLPDLTVPEQKPPARKNGYGGFNEPALSDTSSRGMARAETFPRSSSSNDVPGNRSPGFGLQPDMQRRPSAPLPRGSDVRRKPSMGPDTSRRPPPRTSLITPRSNTSSVDLDKEFGIRNPYHTPTDSMSSGYSSQSEHSYLPAKNSPDRSAERNNPGFASRPRQPRQPPKPDNSAPPRRENARPKLQIDPAIQAPQRGPDRFVESPYSASPRDRYDPAIQSGIPGGGRGDRYGSPPRQYGYSDANSSSARSDRYGAAMRSPLPAPSRQGSRDGGVNPPSRGDCKACRGPITGKSISSADGRLTGKYHKACFVCSTCSRPFTSAEFYVHRDRPYCEIHYHKLNGSLCGACDRGIEGQYAEDEARVKYHVGCFRCLDCGLSLSDGYFEVDGKPYCERDAWHRVESEMPPLSPPFPVEADYRGGGSQSMKAAPAPPRSRDGRGGQASRGVGAGMERGPYGVAPGSRGRLNKRMTRIGVM</sequence>
<evidence type="ECO:0000256" key="2">
    <source>
        <dbReference type="ARBA" id="ARBA00022833"/>
    </source>
</evidence>
<keyword evidence="8" id="KW-1185">Reference proteome</keyword>
<organism evidence="7 8">
    <name type="scientific">Cordyceps javanica</name>
    <dbReference type="NCBI Taxonomy" id="43265"/>
    <lineage>
        <taxon>Eukaryota</taxon>
        <taxon>Fungi</taxon>
        <taxon>Dikarya</taxon>
        <taxon>Ascomycota</taxon>
        <taxon>Pezizomycotina</taxon>
        <taxon>Sordariomycetes</taxon>
        <taxon>Hypocreomycetidae</taxon>
        <taxon>Hypocreales</taxon>
        <taxon>Cordycipitaceae</taxon>
        <taxon>Cordyceps</taxon>
    </lineage>
</organism>
<dbReference type="PANTHER" id="PTHR24210">
    <property type="entry name" value="LIM DOMAIN-CONTAINING PROTEIN"/>
    <property type="match status" value="1"/>
</dbReference>
<dbReference type="CDD" id="cd09397">
    <property type="entry name" value="LIM1_UF1"/>
    <property type="match status" value="1"/>
</dbReference>
<dbReference type="EMBL" id="SPUK01000011">
    <property type="protein sequence ID" value="TQV93980.1"/>
    <property type="molecule type" value="Genomic_DNA"/>
</dbReference>
<feature type="compositionally biased region" description="Low complexity" evidence="5">
    <location>
        <begin position="254"/>
        <end position="264"/>
    </location>
</feature>